<evidence type="ECO:0000313" key="4">
    <source>
        <dbReference type="EMBL" id="MEC5387823.1"/>
    </source>
</evidence>
<protein>
    <submittedName>
        <fullName evidence="4">Phosphopantetheine-binding protein</fullName>
    </submittedName>
</protein>
<keyword evidence="5" id="KW-1185">Reference proteome</keyword>
<dbReference type="PANTHER" id="PTHR45527:SF1">
    <property type="entry name" value="FATTY ACID SYNTHASE"/>
    <property type="match status" value="1"/>
</dbReference>
<dbReference type="PROSITE" id="PS00012">
    <property type="entry name" value="PHOSPHOPANTETHEINE"/>
    <property type="match status" value="1"/>
</dbReference>
<feature type="domain" description="Carrier" evidence="3">
    <location>
        <begin position="21"/>
        <end position="97"/>
    </location>
</feature>
<proteinExistence type="predicted"/>
<dbReference type="SUPFAM" id="SSF47336">
    <property type="entry name" value="ACP-like"/>
    <property type="match status" value="1"/>
</dbReference>
<evidence type="ECO:0000256" key="2">
    <source>
        <dbReference type="ARBA" id="ARBA00022553"/>
    </source>
</evidence>
<dbReference type="InterPro" id="IPR006162">
    <property type="entry name" value="Ppantetheine_attach_site"/>
</dbReference>
<evidence type="ECO:0000256" key="1">
    <source>
        <dbReference type="ARBA" id="ARBA00022450"/>
    </source>
</evidence>
<comment type="caution">
    <text evidence="4">The sequence shown here is derived from an EMBL/GenBank/DDBJ whole genome shotgun (WGS) entry which is preliminary data.</text>
</comment>
<dbReference type="EMBL" id="JAYXHS010000004">
    <property type="protein sequence ID" value="MEC5387823.1"/>
    <property type="molecule type" value="Genomic_DNA"/>
</dbReference>
<keyword evidence="2" id="KW-0597">Phosphoprotein</keyword>
<accession>A0ABU6K9X2</accession>
<keyword evidence="1" id="KW-0596">Phosphopantetheine</keyword>
<dbReference type="Proteomes" id="UP001331561">
    <property type="component" value="Unassembled WGS sequence"/>
</dbReference>
<reference evidence="4 5" key="1">
    <citation type="submission" date="2024-01" db="EMBL/GenBank/DDBJ databases">
        <title>Uliginosibacterium soil sp. nov.</title>
        <authorList>
            <person name="Lv Y."/>
        </authorList>
    </citation>
    <scope>NUCLEOTIDE SEQUENCE [LARGE SCALE GENOMIC DNA]</scope>
    <source>
        <strain evidence="4 5">H3</strain>
    </source>
</reference>
<dbReference type="Pfam" id="PF00550">
    <property type="entry name" value="PP-binding"/>
    <property type="match status" value="1"/>
</dbReference>
<evidence type="ECO:0000313" key="5">
    <source>
        <dbReference type="Proteomes" id="UP001331561"/>
    </source>
</evidence>
<name>A0ABU6K9X2_9RHOO</name>
<dbReference type="Gene3D" id="1.10.1200.10">
    <property type="entry name" value="ACP-like"/>
    <property type="match status" value="1"/>
</dbReference>
<evidence type="ECO:0000259" key="3">
    <source>
        <dbReference type="PROSITE" id="PS50075"/>
    </source>
</evidence>
<organism evidence="4 5">
    <name type="scientific">Uliginosibacterium silvisoli</name>
    <dbReference type="NCBI Taxonomy" id="3114758"/>
    <lineage>
        <taxon>Bacteria</taxon>
        <taxon>Pseudomonadati</taxon>
        <taxon>Pseudomonadota</taxon>
        <taxon>Betaproteobacteria</taxon>
        <taxon>Rhodocyclales</taxon>
        <taxon>Zoogloeaceae</taxon>
        <taxon>Uliginosibacterium</taxon>
    </lineage>
</organism>
<dbReference type="PANTHER" id="PTHR45527">
    <property type="entry name" value="NONRIBOSOMAL PEPTIDE SYNTHETASE"/>
    <property type="match status" value="1"/>
</dbReference>
<dbReference type="InterPro" id="IPR036736">
    <property type="entry name" value="ACP-like_sf"/>
</dbReference>
<dbReference type="RefSeq" id="WP_327600797.1">
    <property type="nucleotide sequence ID" value="NZ_JAYXHS010000004.1"/>
</dbReference>
<sequence length="108" mass="11503">MMNSDCLQPESAIARAGTASVEPDAVSASLLKIWQEILHISAIQPDDDFFELGGDSLGAIRMLERIGREFGDELLEPDVIYSTSSFSKLAAAISDALLQAQSTAASNT</sequence>
<dbReference type="PROSITE" id="PS50075">
    <property type="entry name" value="CARRIER"/>
    <property type="match status" value="1"/>
</dbReference>
<gene>
    <name evidence="4" type="ORF">VVD49_18975</name>
</gene>
<dbReference type="InterPro" id="IPR009081">
    <property type="entry name" value="PP-bd_ACP"/>
</dbReference>